<evidence type="ECO:0000256" key="10">
    <source>
        <dbReference type="ARBA" id="ARBA00023274"/>
    </source>
</evidence>
<keyword evidence="9 11" id="KW-0733">Signal recognition particle</keyword>
<dbReference type="Pfam" id="PF14938">
    <property type="entry name" value="SNAP"/>
    <property type="match status" value="1"/>
</dbReference>
<dbReference type="InterPro" id="IPR013699">
    <property type="entry name" value="Signal_recog_part_SRP72_RNA-bd"/>
</dbReference>
<evidence type="ECO:0000256" key="13">
    <source>
        <dbReference type="SAM" id="MobiDB-lite"/>
    </source>
</evidence>
<evidence type="ECO:0000256" key="5">
    <source>
        <dbReference type="ARBA" id="ARBA00022490"/>
    </source>
</evidence>
<evidence type="ECO:0000256" key="3">
    <source>
        <dbReference type="ARBA" id="ARBA00007676"/>
    </source>
</evidence>
<proteinExistence type="inferred from homology"/>
<dbReference type="PIRSF" id="PIRSF038922">
    <property type="entry name" value="SRP72"/>
    <property type="match status" value="1"/>
</dbReference>
<feature type="region of interest" description="Disordered" evidence="13">
    <location>
        <begin position="527"/>
        <end position="667"/>
    </location>
</feature>
<feature type="repeat" description="TPR" evidence="12">
    <location>
        <begin position="222"/>
        <end position="255"/>
    </location>
</feature>
<feature type="region of interest" description="Disordered" evidence="13">
    <location>
        <begin position="345"/>
        <end position="381"/>
    </location>
</feature>
<dbReference type="Gene3D" id="1.25.40.10">
    <property type="entry name" value="Tetratricopeptide repeat domain"/>
    <property type="match status" value="3"/>
</dbReference>
<feature type="compositionally biased region" description="Low complexity" evidence="13">
    <location>
        <begin position="624"/>
        <end position="638"/>
    </location>
</feature>
<keyword evidence="8" id="KW-0256">Endoplasmic reticulum</keyword>
<evidence type="ECO:0000256" key="11">
    <source>
        <dbReference type="PIRNR" id="PIRNR038922"/>
    </source>
</evidence>
<keyword evidence="5 11" id="KW-0963">Cytoplasm</keyword>
<dbReference type="InterPro" id="IPR031545">
    <property type="entry name" value="SRP72_TPR-like"/>
</dbReference>
<feature type="domain" description="Signal recognition particle SRP72 subunit RNA-binding" evidence="14">
    <location>
        <begin position="526"/>
        <end position="583"/>
    </location>
</feature>
<reference evidence="15" key="2">
    <citation type="submission" date="2004-02" db="EMBL/GenBank/DDBJ databases">
        <authorList>
            <consortium name="Genoscope"/>
            <consortium name="Whitehead Institute Centre for Genome Research"/>
        </authorList>
    </citation>
    <scope>NUCLEOTIDE SEQUENCE</scope>
</reference>
<evidence type="ECO:0000256" key="12">
    <source>
        <dbReference type="PROSITE-ProRule" id="PRU00339"/>
    </source>
</evidence>
<dbReference type="PROSITE" id="PS50005">
    <property type="entry name" value="TPR"/>
    <property type="match status" value="1"/>
</dbReference>
<evidence type="ECO:0000256" key="9">
    <source>
        <dbReference type="ARBA" id="ARBA00023135"/>
    </source>
</evidence>
<name>Q4S3T3_TETNG</name>
<dbReference type="FunFam" id="1.25.40.10:FF:000191">
    <property type="entry name" value="Signal recognition particle subunit SRP72"/>
    <property type="match status" value="1"/>
</dbReference>
<keyword evidence="6" id="KW-0677">Repeat</keyword>
<dbReference type="SUPFAM" id="SSF48452">
    <property type="entry name" value="TPR-like"/>
    <property type="match status" value="2"/>
</dbReference>
<dbReference type="AlphaFoldDB" id="Q4S3T3"/>
<evidence type="ECO:0000313" key="15">
    <source>
        <dbReference type="EMBL" id="CAG04699.1"/>
    </source>
</evidence>
<dbReference type="InterPro" id="IPR019734">
    <property type="entry name" value="TPR_rpt"/>
</dbReference>
<evidence type="ECO:0000256" key="1">
    <source>
        <dbReference type="ARBA" id="ARBA00004240"/>
    </source>
</evidence>
<feature type="compositionally biased region" description="Basic residues" evidence="13">
    <location>
        <begin position="547"/>
        <end position="557"/>
    </location>
</feature>
<protein>
    <recommendedName>
        <fullName evidence="4 11">Signal recognition particle subunit SRP72</fullName>
    </recommendedName>
</protein>
<dbReference type="GO" id="GO:0043022">
    <property type="term" value="F:ribosome binding"/>
    <property type="evidence" value="ECO:0007669"/>
    <property type="project" value="TreeGrafter"/>
</dbReference>
<dbReference type="PANTHER" id="PTHR14094">
    <property type="entry name" value="SIGNAL RECOGNITION PARTICLE 72"/>
    <property type="match status" value="1"/>
</dbReference>
<comment type="similarity">
    <text evidence="3 11">Belongs to the SRP72 family.</text>
</comment>
<gene>
    <name evidence="15" type="ORF">GSTENG00024510001</name>
</gene>
<evidence type="ECO:0000256" key="8">
    <source>
        <dbReference type="ARBA" id="ARBA00022824"/>
    </source>
</evidence>
<evidence type="ECO:0000256" key="6">
    <source>
        <dbReference type="ARBA" id="ARBA00022737"/>
    </source>
</evidence>
<keyword evidence="10 11" id="KW-0687">Ribonucleoprotein</keyword>
<comment type="caution">
    <text evidence="15">The sequence shown here is derived from an EMBL/GenBank/DDBJ whole genome shotgun (WGS) entry which is preliminary data.</text>
</comment>
<dbReference type="EMBL" id="CAAE01014744">
    <property type="protein sequence ID" value="CAG04699.1"/>
    <property type="molecule type" value="Genomic_DNA"/>
</dbReference>
<dbReference type="GO" id="GO:0008312">
    <property type="term" value="F:7S RNA binding"/>
    <property type="evidence" value="ECO:0007669"/>
    <property type="project" value="InterPro"/>
</dbReference>
<evidence type="ECO:0000256" key="4">
    <source>
        <dbReference type="ARBA" id="ARBA00018350"/>
    </source>
</evidence>
<dbReference type="InterPro" id="IPR011990">
    <property type="entry name" value="TPR-like_helical_dom_sf"/>
</dbReference>
<evidence type="ECO:0000256" key="2">
    <source>
        <dbReference type="ARBA" id="ARBA00004496"/>
    </source>
</evidence>
<dbReference type="InterPro" id="IPR026270">
    <property type="entry name" value="SRP72"/>
</dbReference>
<feature type="compositionally biased region" description="Basic and acidic residues" evidence="13">
    <location>
        <begin position="559"/>
        <end position="580"/>
    </location>
</feature>
<dbReference type="PANTHER" id="PTHR14094:SF9">
    <property type="entry name" value="SIGNAL RECOGNITION PARTICLE SUBUNIT SRP72"/>
    <property type="match status" value="1"/>
</dbReference>
<reference evidence="15" key="1">
    <citation type="journal article" date="2004" name="Nature">
        <title>Genome duplication in the teleost fish Tetraodon nigroviridis reveals the early vertebrate proto-karyotype.</title>
        <authorList>
            <person name="Jaillon O."/>
            <person name="Aury J.-M."/>
            <person name="Brunet F."/>
            <person name="Petit J.-L."/>
            <person name="Stange-Thomann N."/>
            <person name="Mauceli E."/>
            <person name="Bouneau L."/>
            <person name="Fischer C."/>
            <person name="Ozouf-Costaz C."/>
            <person name="Bernot A."/>
            <person name="Nicaud S."/>
            <person name="Jaffe D."/>
            <person name="Fisher S."/>
            <person name="Lutfalla G."/>
            <person name="Dossat C."/>
            <person name="Segurens B."/>
            <person name="Dasilva C."/>
            <person name="Salanoubat M."/>
            <person name="Levy M."/>
            <person name="Boudet N."/>
            <person name="Castellano S."/>
            <person name="Anthouard V."/>
            <person name="Jubin C."/>
            <person name="Castelli V."/>
            <person name="Katinka M."/>
            <person name="Vacherie B."/>
            <person name="Biemont C."/>
            <person name="Skalli Z."/>
            <person name="Cattolico L."/>
            <person name="Poulain J."/>
            <person name="De Berardinis V."/>
            <person name="Cruaud C."/>
            <person name="Duprat S."/>
            <person name="Brottier P."/>
            <person name="Coutanceau J.-P."/>
            <person name="Gouzy J."/>
            <person name="Parra G."/>
            <person name="Lardier G."/>
            <person name="Chapple C."/>
            <person name="McKernan K.J."/>
            <person name="McEwan P."/>
            <person name="Bosak S."/>
            <person name="Kellis M."/>
            <person name="Volff J.-N."/>
            <person name="Guigo R."/>
            <person name="Zody M.C."/>
            <person name="Mesirov J."/>
            <person name="Lindblad-Toh K."/>
            <person name="Birren B."/>
            <person name="Nusbaum C."/>
            <person name="Kahn D."/>
            <person name="Robinson-Rechavi M."/>
            <person name="Laudet V."/>
            <person name="Schachter V."/>
            <person name="Quetier F."/>
            <person name="Saurin W."/>
            <person name="Scarpelli C."/>
            <person name="Wincker P."/>
            <person name="Lander E.S."/>
            <person name="Weissenbach J."/>
            <person name="Roest Crollius H."/>
        </authorList>
    </citation>
    <scope>NUCLEOTIDE SEQUENCE [LARGE SCALE GENOMIC DNA]</scope>
</reference>
<feature type="compositionally biased region" description="Basic residues" evidence="13">
    <location>
        <begin position="651"/>
        <end position="667"/>
    </location>
</feature>
<dbReference type="Pfam" id="PF08492">
    <property type="entry name" value="SRP72"/>
    <property type="match status" value="1"/>
</dbReference>
<keyword evidence="7 12" id="KW-0802">TPR repeat</keyword>
<dbReference type="GO" id="GO:0006614">
    <property type="term" value="P:SRP-dependent cotranslational protein targeting to membrane"/>
    <property type="evidence" value="ECO:0007669"/>
    <property type="project" value="UniProtKB-UniRule"/>
</dbReference>
<dbReference type="KEGG" id="tng:GSTEN00024510G001"/>
<comment type="subcellular location">
    <subcellularLocation>
        <location evidence="2 11">Cytoplasm</location>
    </subcellularLocation>
    <subcellularLocation>
        <location evidence="1">Endoplasmic reticulum</location>
    </subcellularLocation>
</comment>
<dbReference type="Pfam" id="PF13181">
    <property type="entry name" value="TPR_8"/>
    <property type="match status" value="1"/>
</dbReference>
<dbReference type="GO" id="GO:0005786">
    <property type="term" value="C:signal recognition particle, endoplasmic reticulum targeting"/>
    <property type="evidence" value="ECO:0007669"/>
    <property type="project" value="UniProtKB-UniRule"/>
</dbReference>
<dbReference type="OrthoDB" id="5421607at2759"/>
<dbReference type="Pfam" id="PF17004">
    <property type="entry name" value="SRP_TPR_like"/>
    <property type="match status" value="1"/>
</dbReference>
<comment type="function">
    <text evidence="11">Component of the signal recognition particle (SRP) complex, a ribonucleoprotein complex that mediates the cotranslational targeting of secretory and membrane proteins to the endoplasmic reticulum (ER).</text>
</comment>
<evidence type="ECO:0000256" key="7">
    <source>
        <dbReference type="ARBA" id="ARBA00022803"/>
    </source>
</evidence>
<dbReference type="FunFam" id="1.25.40.10:FF:000062">
    <property type="entry name" value="Signal recognition particle subunit SRP72"/>
    <property type="match status" value="1"/>
</dbReference>
<feature type="compositionally biased region" description="Polar residues" evidence="13">
    <location>
        <begin position="345"/>
        <end position="363"/>
    </location>
</feature>
<organism evidence="15">
    <name type="scientific">Tetraodon nigroviridis</name>
    <name type="common">Spotted green pufferfish</name>
    <name type="synonym">Chelonodon nigroviridis</name>
    <dbReference type="NCBI Taxonomy" id="99883"/>
    <lineage>
        <taxon>Eukaryota</taxon>
        <taxon>Metazoa</taxon>
        <taxon>Chordata</taxon>
        <taxon>Craniata</taxon>
        <taxon>Vertebrata</taxon>
        <taxon>Euteleostomi</taxon>
        <taxon>Actinopterygii</taxon>
        <taxon>Neopterygii</taxon>
        <taxon>Teleostei</taxon>
        <taxon>Neoteleostei</taxon>
        <taxon>Acanthomorphata</taxon>
        <taxon>Eupercaria</taxon>
        <taxon>Tetraodontiformes</taxon>
        <taxon>Tetradontoidea</taxon>
        <taxon>Tetraodontidae</taxon>
        <taxon>Tetraodon</taxon>
    </lineage>
</organism>
<sequence>MASVGVSVASLWTEVNRCGQSGDFTRALKALSKILHDNKDDVTALHCKVVCLVQNGSFKEALNVMNTHSKVLGSEVVFEKAYCEYRLNRVESSLKTIENAPEQTDKLKELYGQVLYRLERYSECRSVYTDLIRNSQDEYEEERKTNLAAVVASVSQWENTPVEVLGLPESTYELCYNVACALIGQGKLTEAFNKLQQAEELCRVSLAEDSDVTEEDIEAELAVIHSQMAYILQLQGRADEALQLYNQVIKLKPSDVGLLAVTANNIITINKDQNVFDSKKKVKLTNAEGVEYKLVKKQLQAIEFNKALLAMYTNQVSERSAASPRAGFSADCFLLVVSGGPVQENVVQSSGPESRSPTASSHPGGSAVQGEAARPSHRAASGHVTKACDVLRSIEEFKHKAGMVSALVTMYSHEEDIDSAIDVFKQAIEHYQSEQPGSAAHLALVREAANFKLKYGRKKEAISDLEQLWKQNTKDVHTLAQLISAYSLVDTDKAKSLSKHLPSADTMALKIDVDELENSHGATYVRKKAAKVTGENPPKEPGQGEIKKKRKKKKGKLPKNYDPKATPDPERWLPMRERSYYRGKKKGKKKDQIGKGTQGATGGASSDLDASKTATSPPTSPRPGSVSGSTAASGSNVVPPRQQKPAASGATRKKAPQKKKKGGKGGW</sequence>
<dbReference type="GO" id="GO:0005783">
    <property type="term" value="C:endoplasmic reticulum"/>
    <property type="evidence" value="ECO:0007669"/>
    <property type="project" value="UniProtKB-SubCell"/>
</dbReference>
<dbReference type="SMART" id="SM00028">
    <property type="entry name" value="TPR"/>
    <property type="match status" value="3"/>
</dbReference>
<accession>Q4S3T3</accession>
<evidence type="ECO:0000259" key="14">
    <source>
        <dbReference type="Pfam" id="PF08492"/>
    </source>
</evidence>